<evidence type="ECO:0000313" key="6">
    <source>
        <dbReference type="Proteomes" id="UP000233220"/>
    </source>
</evidence>
<keyword evidence="3 4" id="KW-0480">Metal-thiolate cluster</keyword>
<comment type="function">
    <text evidence="4">Metallothioneins have a high content of cysteine residues that bind various heavy metals.</text>
</comment>
<dbReference type="PRINTS" id="PR00860">
    <property type="entry name" value="MTVERTEBRATE"/>
</dbReference>
<dbReference type="SUPFAM" id="SSF57868">
    <property type="entry name" value="Metallothionein"/>
    <property type="match status" value="1"/>
</dbReference>
<dbReference type="GeneTree" id="ENSGT00950000182967"/>
<accession>A0A2K6SIQ8</accession>
<dbReference type="Ensembl" id="ENSSBOT00000024025.1">
    <property type="protein sequence ID" value="ENSSBOP00000007270.1"/>
    <property type="gene ID" value="ENSSBOG00000020578.1"/>
</dbReference>
<evidence type="ECO:0000256" key="4">
    <source>
        <dbReference type="RuleBase" id="RU000621"/>
    </source>
</evidence>
<evidence type="ECO:0000256" key="2">
    <source>
        <dbReference type="ARBA" id="ARBA00022723"/>
    </source>
</evidence>
<keyword evidence="2 4" id="KW-0479">Metal-binding</keyword>
<sequence>MDPNCSCAAGCCSCCPMGCAKCVQGCGICKGASEKCSCCA</sequence>
<evidence type="ECO:0000313" key="5">
    <source>
        <dbReference type="Ensembl" id="ENSSBOP00000007270.1"/>
    </source>
</evidence>
<proteinExistence type="inferred from homology"/>
<name>A0A2K6SIQ8_SAIBB</name>
<reference evidence="5" key="2">
    <citation type="submission" date="2025-09" db="UniProtKB">
        <authorList>
            <consortium name="Ensembl"/>
        </authorList>
    </citation>
    <scope>IDENTIFICATION</scope>
</reference>
<dbReference type="AlphaFoldDB" id="A0A2K6SIQ8"/>
<dbReference type="Pfam" id="PF00131">
    <property type="entry name" value="Metallothio"/>
    <property type="match status" value="1"/>
</dbReference>
<dbReference type="InterPro" id="IPR000006">
    <property type="entry name" value="Metalthion_vert"/>
</dbReference>
<organism evidence="5 6">
    <name type="scientific">Saimiri boliviensis boliviensis</name>
    <name type="common">Bolivian squirrel monkey</name>
    <dbReference type="NCBI Taxonomy" id="39432"/>
    <lineage>
        <taxon>Eukaryota</taxon>
        <taxon>Metazoa</taxon>
        <taxon>Chordata</taxon>
        <taxon>Craniata</taxon>
        <taxon>Vertebrata</taxon>
        <taxon>Euteleostomi</taxon>
        <taxon>Mammalia</taxon>
        <taxon>Eutheria</taxon>
        <taxon>Euarchontoglires</taxon>
        <taxon>Primates</taxon>
        <taxon>Haplorrhini</taxon>
        <taxon>Platyrrhini</taxon>
        <taxon>Cebidae</taxon>
        <taxon>Saimiriinae</taxon>
        <taxon>Saimiri</taxon>
    </lineage>
</organism>
<evidence type="ECO:0000256" key="3">
    <source>
        <dbReference type="ARBA" id="ARBA00022851"/>
    </source>
</evidence>
<dbReference type="GO" id="GO:0046872">
    <property type="term" value="F:metal ion binding"/>
    <property type="evidence" value="ECO:0007669"/>
    <property type="project" value="UniProtKB-KW"/>
</dbReference>
<dbReference type="InterPro" id="IPR023587">
    <property type="entry name" value="Metalthion_dom_sf_vert"/>
</dbReference>
<keyword evidence="6" id="KW-1185">Reference proteome</keyword>
<comment type="similarity">
    <text evidence="1 4">Belongs to the metallothionein superfamily. Type 1 family.</text>
</comment>
<dbReference type="InterPro" id="IPR017854">
    <property type="entry name" value="Metalthion_dom_sf"/>
</dbReference>
<evidence type="ECO:0000256" key="1">
    <source>
        <dbReference type="ARBA" id="ARBA00007283"/>
    </source>
</evidence>
<reference evidence="5" key="1">
    <citation type="submission" date="2025-08" db="UniProtKB">
        <authorList>
            <consortium name="Ensembl"/>
        </authorList>
    </citation>
    <scope>IDENTIFICATION</scope>
</reference>
<protein>
    <recommendedName>
        <fullName evidence="4">Metallothionein</fullName>
    </recommendedName>
</protein>
<dbReference type="Gene3D" id="4.10.10.10">
    <property type="entry name" value="Metallothionein Isoform II"/>
    <property type="match status" value="1"/>
</dbReference>
<dbReference type="Proteomes" id="UP000233220">
    <property type="component" value="Unplaced"/>
</dbReference>